<dbReference type="EC" id="2.7.1.19" evidence="3"/>
<keyword evidence="5" id="KW-0113">Calvin cycle</keyword>
<dbReference type="GO" id="GO:0008974">
    <property type="term" value="F:phosphoribulokinase activity"/>
    <property type="evidence" value="ECO:0007669"/>
    <property type="project" value="UniProtKB-EC"/>
</dbReference>
<dbReference type="GO" id="GO:0005524">
    <property type="term" value="F:ATP binding"/>
    <property type="evidence" value="ECO:0007669"/>
    <property type="project" value="UniProtKB-KW"/>
</dbReference>
<reference evidence="13" key="1">
    <citation type="journal article" date="2020" name="Nature">
        <title>Giant virus diversity and host interactions through global metagenomics.</title>
        <authorList>
            <person name="Schulz F."/>
            <person name="Roux S."/>
            <person name="Paez-Espino D."/>
            <person name="Jungbluth S."/>
            <person name="Walsh D.A."/>
            <person name="Denef V.J."/>
            <person name="McMahon K.D."/>
            <person name="Konstantinidis K.T."/>
            <person name="Eloe-Fadrosh E.A."/>
            <person name="Kyrpides N.C."/>
            <person name="Woyke T."/>
        </authorList>
    </citation>
    <scope>NUCLEOTIDE SEQUENCE</scope>
    <source>
        <strain evidence="13">GVMAG-M-3300009161-30</strain>
    </source>
</reference>
<evidence type="ECO:0000256" key="8">
    <source>
        <dbReference type="ARBA" id="ARBA00022777"/>
    </source>
</evidence>
<comment type="similarity">
    <text evidence="2">Belongs to the phosphoribulokinase family.</text>
</comment>
<dbReference type="SUPFAM" id="SSF52540">
    <property type="entry name" value="P-loop containing nucleoside triphosphate hydrolases"/>
    <property type="match status" value="1"/>
</dbReference>
<organism evidence="13">
    <name type="scientific">viral metagenome</name>
    <dbReference type="NCBI Taxonomy" id="1070528"/>
    <lineage>
        <taxon>unclassified sequences</taxon>
        <taxon>metagenomes</taxon>
        <taxon>organismal metagenomes</taxon>
    </lineage>
</organism>
<accession>A0A6C0EUL4</accession>
<evidence type="ECO:0000256" key="2">
    <source>
        <dbReference type="ARBA" id="ARBA00009719"/>
    </source>
</evidence>
<protein>
    <recommendedName>
        <fullName evidence="3">phosphoribulokinase</fullName>
        <ecNumber evidence="3">2.7.1.19</ecNumber>
    </recommendedName>
    <alternativeName>
        <fullName evidence="10">Phosphopentokinase</fullName>
    </alternativeName>
</protein>
<evidence type="ECO:0000256" key="9">
    <source>
        <dbReference type="ARBA" id="ARBA00022840"/>
    </source>
</evidence>
<evidence type="ECO:0000256" key="7">
    <source>
        <dbReference type="ARBA" id="ARBA00022741"/>
    </source>
</evidence>
<keyword evidence="7" id="KW-0547">Nucleotide-binding</keyword>
<evidence type="ECO:0000256" key="6">
    <source>
        <dbReference type="ARBA" id="ARBA00022679"/>
    </source>
</evidence>
<dbReference type="PANTHER" id="PTHR10285">
    <property type="entry name" value="URIDINE KINASE"/>
    <property type="match status" value="1"/>
</dbReference>
<comment type="catalytic activity">
    <reaction evidence="11">
        <text>D-ribulose 5-phosphate + ATP = D-ribulose 1,5-bisphosphate + ADP + H(+)</text>
        <dbReference type="Rhea" id="RHEA:19365"/>
        <dbReference type="ChEBI" id="CHEBI:15378"/>
        <dbReference type="ChEBI" id="CHEBI:30616"/>
        <dbReference type="ChEBI" id="CHEBI:57870"/>
        <dbReference type="ChEBI" id="CHEBI:58121"/>
        <dbReference type="ChEBI" id="CHEBI:456216"/>
        <dbReference type="EC" id="2.7.1.19"/>
    </reaction>
</comment>
<dbReference type="PRINTS" id="PR00478">
    <property type="entry name" value="PHRIBLKINASE"/>
</dbReference>
<dbReference type="EMBL" id="MN738951">
    <property type="protein sequence ID" value="QHT32866.1"/>
    <property type="molecule type" value="Genomic_DNA"/>
</dbReference>
<keyword evidence="4" id="KW-0602">Photosynthesis</keyword>
<dbReference type="InterPro" id="IPR006082">
    <property type="entry name" value="PRK"/>
</dbReference>
<dbReference type="AlphaFoldDB" id="A0A6C0EUL4"/>
<evidence type="ECO:0000256" key="4">
    <source>
        <dbReference type="ARBA" id="ARBA00022531"/>
    </source>
</evidence>
<dbReference type="PROSITE" id="PS00567">
    <property type="entry name" value="PHOSPHORIBULOKINASE"/>
    <property type="match status" value="1"/>
</dbReference>
<dbReference type="InterPro" id="IPR006083">
    <property type="entry name" value="PRK/URK"/>
</dbReference>
<name>A0A6C0EUL4_9ZZZZ</name>
<comment type="pathway">
    <text evidence="1">Carbohydrate biosynthesis; Calvin cycle.</text>
</comment>
<keyword evidence="6" id="KW-0808">Transferase</keyword>
<dbReference type="InterPro" id="IPR027417">
    <property type="entry name" value="P-loop_NTPase"/>
</dbReference>
<feature type="domain" description="Phosphoribulokinase/uridine kinase" evidence="12">
    <location>
        <begin position="219"/>
        <end position="388"/>
    </location>
</feature>
<evidence type="ECO:0000256" key="3">
    <source>
        <dbReference type="ARBA" id="ARBA00012042"/>
    </source>
</evidence>
<evidence type="ECO:0000313" key="13">
    <source>
        <dbReference type="EMBL" id="QHT32866.1"/>
    </source>
</evidence>
<evidence type="ECO:0000256" key="11">
    <source>
        <dbReference type="ARBA" id="ARBA00047663"/>
    </source>
</evidence>
<evidence type="ECO:0000256" key="5">
    <source>
        <dbReference type="ARBA" id="ARBA00022567"/>
    </source>
</evidence>
<dbReference type="Gene3D" id="3.40.50.300">
    <property type="entry name" value="P-loop containing nucleotide triphosphate hydrolases"/>
    <property type="match status" value="1"/>
</dbReference>
<dbReference type="Pfam" id="PF00485">
    <property type="entry name" value="PRK"/>
    <property type="match status" value="1"/>
</dbReference>
<sequence>MKIALIIAGYLRGLTENIENIKKNIIQQNECDIYIHITTDDSDSKYSNNKISLEFIQKELKPKILLTSNNLNFTQDKTLNNLLNQNYKYYWLNEERKKINAIENSTYDVIVKLRPDVHVIETLNFYDLAADKIYIPLDSKIDMKKLARADDKYICDIIAYGAPTVMNEYFDYYNHITRLVKLYGRANETLLAHYLIEKNIPYELVDVNFMVILSICNTIAITGDSGSGKTTVSTILKDLFQDSFLLECDRYHKWERNSEQWTTYTHLNPAANYLTKMQQDVFDLKIGNTIYQVDYDHTTGKFTDKISIEPAENIIVCGLHSLYLSETTIDIKIYMDTDENLRIPWKIKRDIEKRGYSIEKIMEQIKLREEDFIKYIYPQKKTADIIIHLYTNKPFMVDDFSLTETIDMYFKIGVKNKYSINPIIQKLNSQQIKFKRIATEEDEIYIYFENLCDYKDVIKLFVLNVKKTI</sequence>
<evidence type="ECO:0000256" key="1">
    <source>
        <dbReference type="ARBA" id="ARBA00005215"/>
    </source>
</evidence>
<proteinExistence type="inferred from homology"/>
<keyword evidence="8" id="KW-0418">Kinase</keyword>
<keyword evidence="9" id="KW-0067">ATP-binding</keyword>
<dbReference type="GO" id="GO:0019253">
    <property type="term" value="P:reductive pentose-phosphate cycle"/>
    <property type="evidence" value="ECO:0007669"/>
    <property type="project" value="UniProtKB-KW"/>
</dbReference>
<evidence type="ECO:0000259" key="12">
    <source>
        <dbReference type="Pfam" id="PF00485"/>
    </source>
</evidence>
<evidence type="ECO:0000256" key="10">
    <source>
        <dbReference type="ARBA" id="ARBA00031382"/>
    </source>
</evidence>